<dbReference type="Gene3D" id="3.40.50.1000">
    <property type="entry name" value="HAD superfamily/HAD-like"/>
    <property type="match status" value="1"/>
</dbReference>
<accession>A0A5B2XA54</accession>
<gene>
    <name evidence="1" type="ORF">F0L68_20465</name>
</gene>
<keyword evidence="2" id="KW-1185">Reference proteome</keyword>
<proteinExistence type="predicted"/>
<reference evidence="1 2" key="2">
    <citation type="submission" date="2019-09" db="EMBL/GenBank/DDBJ databases">
        <authorList>
            <person name="Jin C."/>
        </authorList>
    </citation>
    <scope>NUCLEOTIDE SEQUENCE [LARGE SCALE GENOMIC DNA]</scope>
    <source>
        <strain evidence="1 2">AN110305</strain>
    </source>
</reference>
<dbReference type="InterPro" id="IPR036412">
    <property type="entry name" value="HAD-like_sf"/>
</dbReference>
<sequence>MRWLVFDYGEVISRRTEAVPALAARLGVDAEAFDASYWAARNPYDRGQADLDYWRAVAAPFGVTVDEGTSSELTDLDVAGWLYPEPATLELLADLDEAGVPLALLSNAPVSFGRVAERQPWTKHFRHLVFSGDLGVAKPDAEIWATLVERLGARPADCVFLDDRQENIDGALAAGLGGWLWADAADARTRLTQLSFLS</sequence>
<dbReference type="PANTHER" id="PTHR43611:SF3">
    <property type="entry name" value="FLAVIN MONONUCLEOTIDE HYDROLASE 1, CHLOROPLATIC"/>
    <property type="match status" value="1"/>
</dbReference>
<organism evidence="1 2">
    <name type="scientific">Solihabitans fulvus</name>
    <dbReference type="NCBI Taxonomy" id="1892852"/>
    <lineage>
        <taxon>Bacteria</taxon>
        <taxon>Bacillati</taxon>
        <taxon>Actinomycetota</taxon>
        <taxon>Actinomycetes</taxon>
        <taxon>Pseudonocardiales</taxon>
        <taxon>Pseudonocardiaceae</taxon>
        <taxon>Solihabitans</taxon>
    </lineage>
</organism>
<dbReference type="Pfam" id="PF00702">
    <property type="entry name" value="Hydrolase"/>
    <property type="match status" value="1"/>
</dbReference>
<dbReference type="InterPro" id="IPR006439">
    <property type="entry name" value="HAD-SF_hydro_IA"/>
</dbReference>
<dbReference type="NCBIfam" id="TIGR01509">
    <property type="entry name" value="HAD-SF-IA-v3"/>
    <property type="match status" value="1"/>
</dbReference>
<dbReference type="PANTHER" id="PTHR43611">
    <property type="entry name" value="ALPHA-D-GLUCOSE 1-PHOSPHATE PHOSPHATASE"/>
    <property type="match status" value="1"/>
</dbReference>
<dbReference type="AlphaFoldDB" id="A0A5B2XA54"/>
<evidence type="ECO:0000313" key="1">
    <source>
        <dbReference type="EMBL" id="KAA2260103.1"/>
    </source>
</evidence>
<dbReference type="SUPFAM" id="SSF56784">
    <property type="entry name" value="HAD-like"/>
    <property type="match status" value="1"/>
</dbReference>
<comment type="caution">
    <text evidence="1">The sequence shown here is derived from an EMBL/GenBank/DDBJ whole genome shotgun (WGS) entry which is preliminary data.</text>
</comment>
<name>A0A5B2XA54_9PSEU</name>
<dbReference type="OrthoDB" id="9797415at2"/>
<protein>
    <submittedName>
        <fullName evidence="1">HAD family phosphatase</fullName>
    </submittedName>
</protein>
<dbReference type="CDD" id="cd02603">
    <property type="entry name" value="HAD_sEH-N_like"/>
    <property type="match status" value="1"/>
</dbReference>
<dbReference type="RefSeq" id="WP_149851232.1">
    <property type="nucleotide sequence ID" value="NZ_VUOB01000037.1"/>
</dbReference>
<dbReference type="InterPro" id="IPR023214">
    <property type="entry name" value="HAD_sf"/>
</dbReference>
<dbReference type="Proteomes" id="UP000323454">
    <property type="component" value="Unassembled WGS sequence"/>
</dbReference>
<evidence type="ECO:0000313" key="2">
    <source>
        <dbReference type="Proteomes" id="UP000323454"/>
    </source>
</evidence>
<dbReference type="EMBL" id="VUOB01000037">
    <property type="protein sequence ID" value="KAA2260103.1"/>
    <property type="molecule type" value="Genomic_DNA"/>
</dbReference>
<reference evidence="1 2" key="1">
    <citation type="submission" date="2019-09" db="EMBL/GenBank/DDBJ databases">
        <title>Goodfellowia gen. nov., a new genus of the Pseudonocardineae related to Actinoalloteichus, containing Goodfellowia coeruleoviolacea gen. nov., comb. nov. gen. nov., comb. nov.</title>
        <authorList>
            <person name="Labeda D."/>
        </authorList>
    </citation>
    <scope>NUCLEOTIDE SEQUENCE [LARGE SCALE GENOMIC DNA]</scope>
    <source>
        <strain evidence="1 2">AN110305</strain>
    </source>
</reference>